<dbReference type="InterPro" id="IPR015424">
    <property type="entry name" value="PyrdxlP-dep_Trfase"/>
</dbReference>
<dbReference type="InterPro" id="IPR015421">
    <property type="entry name" value="PyrdxlP-dep_Trfase_major"/>
</dbReference>
<dbReference type="PANTHER" id="PTHR32328">
    <property type="entry name" value="L-SERYL-TRNA(SEC) SELENIUM TRANSFERASE"/>
    <property type="match status" value="1"/>
</dbReference>
<dbReference type="Pfam" id="PF03841">
    <property type="entry name" value="SelA"/>
    <property type="match status" value="1"/>
</dbReference>
<dbReference type="Gene3D" id="3.90.1150.180">
    <property type="match status" value="1"/>
</dbReference>
<dbReference type="InterPro" id="IPR004534">
    <property type="entry name" value="SelA_trans"/>
</dbReference>
<keyword evidence="6" id="KW-0711">Selenium</keyword>
<dbReference type="AlphaFoldDB" id="A0A381ZBE2"/>
<dbReference type="NCBIfam" id="TIGR00474">
    <property type="entry name" value="selA"/>
    <property type="match status" value="1"/>
</dbReference>
<reference evidence="7" key="1">
    <citation type="submission" date="2018-05" db="EMBL/GenBank/DDBJ databases">
        <authorList>
            <person name="Lanie J.A."/>
            <person name="Ng W.-L."/>
            <person name="Kazmierczak K.M."/>
            <person name="Andrzejewski T.M."/>
            <person name="Davidsen T.M."/>
            <person name="Wayne K.J."/>
            <person name="Tettelin H."/>
            <person name="Glass J.I."/>
            <person name="Rusch D."/>
            <person name="Podicherti R."/>
            <person name="Tsui H.-C.T."/>
            <person name="Winkler M.E."/>
        </authorList>
    </citation>
    <scope>NUCLEOTIDE SEQUENCE</scope>
</reference>
<evidence type="ECO:0008006" key="8">
    <source>
        <dbReference type="Google" id="ProtNLM"/>
    </source>
</evidence>
<protein>
    <recommendedName>
        <fullName evidence="8">L-seryl-tRNA selenium transferase N-terminal domain-containing protein</fullName>
    </recommendedName>
</protein>
<evidence type="ECO:0000256" key="1">
    <source>
        <dbReference type="ARBA" id="ARBA00001933"/>
    </source>
</evidence>
<evidence type="ECO:0000256" key="5">
    <source>
        <dbReference type="ARBA" id="ARBA00022917"/>
    </source>
</evidence>
<comment type="cofactor">
    <cofactor evidence="1">
        <name>pyridoxal 5'-phosphate</name>
        <dbReference type="ChEBI" id="CHEBI:597326"/>
    </cofactor>
</comment>
<dbReference type="GO" id="GO:0004125">
    <property type="term" value="F:L-seryl-tRNA(Sec) selenium transferase activity"/>
    <property type="evidence" value="ECO:0007669"/>
    <property type="project" value="InterPro"/>
</dbReference>
<name>A0A381ZBE2_9ZZZZ</name>
<dbReference type="EMBL" id="UINC01020519">
    <property type="protein sequence ID" value="SVA86097.1"/>
    <property type="molecule type" value="Genomic_DNA"/>
</dbReference>
<evidence type="ECO:0000313" key="7">
    <source>
        <dbReference type="EMBL" id="SVA86097.1"/>
    </source>
</evidence>
<keyword evidence="3" id="KW-0808">Transferase</keyword>
<dbReference type="SUPFAM" id="SSF53383">
    <property type="entry name" value="PLP-dependent transferases"/>
    <property type="match status" value="1"/>
</dbReference>
<gene>
    <name evidence="7" type="ORF">METZ01_LOCUS138951</name>
</gene>
<dbReference type="PANTHER" id="PTHR32328:SF0">
    <property type="entry name" value="L-SERYL-TRNA(SEC) SELENIUM TRANSFERASE"/>
    <property type="match status" value="1"/>
</dbReference>
<organism evidence="7">
    <name type="scientific">marine metagenome</name>
    <dbReference type="NCBI Taxonomy" id="408172"/>
    <lineage>
        <taxon>unclassified sequences</taxon>
        <taxon>metagenomes</taxon>
        <taxon>ecological metagenomes</taxon>
    </lineage>
</organism>
<proteinExistence type="inferred from homology"/>
<dbReference type="HAMAP" id="MF_00423">
    <property type="entry name" value="SelA"/>
    <property type="match status" value="1"/>
</dbReference>
<evidence type="ECO:0000256" key="2">
    <source>
        <dbReference type="ARBA" id="ARBA00022490"/>
    </source>
</evidence>
<dbReference type="GO" id="GO:0005737">
    <property type="term" value="C:cytoplasm"/>
    <property type="evidence" value="ECO:0007669"/>
    <property type="project" value="InterPro"/>
</dbReference>
<evidence type="ECO:0000256" key="4">
    <source>
        <dbReference type="ARBA" id="ARBA00022898"/>
    </source>
</evidence>
<accession>A0A381ZBE2</accession>
<dbReference type="InterPro" id="IPR018319">
    <property type="entry name" value="SelA-like"/>
</dbReference>
<evidence type="ECO:0000256" key="3">
    <source>
        <dbReference type="ARBA" id="ARBA00022679"/>
    </source>
</evidence>
<keyword evidence="2" id="KW-0963">Cytoplasm</keyword>
<dbReference type="Gene3D" id="3.40.640.10">
    <property type="entry name" value="Type I PLP-dependent aspartate aminotransferase-like (Major domain)"/>
    <property type="match status" value="1"/>
</dbReference>
<sequence length="480" mass="53873">MLMKKEMTSVQLSALRRIPAIEKLLASQSFLIIQNEFSRNLITEVLRSVILDIRRQIVCTPEVEDIPDESMIAEMVQMRLRSIMTQNLQPIVNVTGTITHTNLGRSILSDEARESLVEAAKNYVSLEFDLISGKRGHRDRITEPLLQQLTGCQASTVVNNNAAAVFLVLNTFARDREVVVSRGELIEIGGSFRIPDVMESSGTILKEVGTTNRTHLEDYEKAINENTAFLLKVHPSNYQIVGFTEMPAIHEIVELGRQYDIPTVEDLGSGSLIDLTEYSLPNEPVVRDRIDAGVDLVLFSGDKLLGGPQAGIIVGKDEMIKRIRKNPVMRALRVGKLTIAALEATLRLYLNDLSLDKKLPMLHWYTRPLDELQQVGNQLLRRLGEIFKEEIQVSIEKSHAQIGSGSLPVANLPSLAIILKSERLSADSIAESFRNQPRSVIGRVKDDCFWIDLRTVDDREIQWICEAARSINKKENTENT</sequence>
<evidence type="ECO:0000256" key="6">
    <source>
        <dbReference type="ARBA" id="ARBA00023266"/>
    </source>
</evidence>
<dbReference type="GO" id="GO:0001514">
    <property type="term" value="P:selenocysteine incorporation"/>
    <property type="evidence" value="ECO:0007669"/>
    <property type="project" value="InterPro"/>
</dbReference>
<keyword evidence="5" id="KW-0648">Protein biosynthesis</keyword>
<keyword evidence="4" id="KW-0663">Pyridoxal phosphate</keyword>